<gene>
    <name evidence="1" type="ORF">HMPREF0372_03399</name>
</gene>
<proteinExistence type="predicted"/>
<dbReference type="EMBL" id="AGCK01000277">
    <property type="protein sequence ID" value="EHM41080.1"/>
    <property type="molecule type" value="Genomic_DNA"/>
</dbReference>
<comment type="caution">
    <text evidence="1">The sequence shown here is derived from an EMBL/GenBank/DDBJ whole genome shotgun (WGS) entry which is preliminary data.</text>
</comment>
<name>G9YV34_FLAPL</name>
<protein>
    <submittedName>
        <fullName evidence="1">Uncharacterized protein</fullName>
    </submittedName>
</protein>
<dbReference type="Proteomes" id="UP000004459">
    <property type="component" value="Unassembled WGS sequence"/>
</dbReference>
<evidence type="ECO:0000313" key="2">
    <source>
        <dbReference type="Proteomes" id="UP000004459"/>
    </source>
</evidence>
<dbReference type="AlphaFoldDB" id="G9YV34"/>
<evidence type="ECO:0000313" key="1">
    <source>
        <dbReference type="EMBL" id="EHM41080.1"/>
    </source>
</evidence>
<dbReference type="HOGENOM" id="CLU_2933285_0_0_9"/>
<sequence>MCGMPGPFNRVRRAAAVHFPLFYLLFYSISDVLSKTDTVYFNFIYLYYYSPFFADPTSKKWRT</sequence>
<accession>G9YV34</accession>
<reference evidence="1 2" key="1">
    <citation type="submission" date="2011-08" db="EMBL/GenBank/DDBJ databases">
        <authorList>
            <person name="Weinstock G."/>
            <person name="Sodergren E."/>
            <person name="Clifton S."/>
            <person name="Fulton L."/>
            <person name="Fulton B."/>
            <person name="Courtney L."/>
            <person name="Fronick C."/>
            <person name="Harrison M."/>
            <person name="Strong C."/>
            <person name="Farmer C."/>
            <person name="Delahaunty K."/>
            <person name="Markovic C."/>
            <person name="Hall O."/>
            <person name="Minx P."/>
            <person name="Tomlinson C."/>
            <person name="Mitreva M."/>
            <person name="Hou S."/>
            <person name="Chen J."/>
            <person name="Wollam A."/>
            <person name="Pepin K.H."/>
            <person name="Johnson M."/>
            <person name="Bhonagiri V."/>
            <person name="Zhang X."/>
            <person name="Suruliraj S."/>
            <person name="Warren W."/>
            <person name="Chinwalla A."/>
            <person name="Mardis E.R."/>
            <person name="Wilson R.K."/>
        </authorList>
    </citation>
    <scope>NUCLEOTIDE SEQUENCE [LARGE SCALE GENOMIC DNA]</scope>
    <source>
        <strain evidence="1 2">ATCC 29863</strain>
    </source>
</reference>
<dbReference type="PATRIC" id="fig|411475.3.peg.2931"/>
<organism evidence="1 2">
    <name type="scientific">Flavonifractor plautii ATCC 29863</name>
    <dbReference type="NCBI Taxonomy" id="411475"/>
    <lineage>
        <taxon>Bacteria</taxon>
        <taxon>Bacillati</taxon>
        <taxon>Bacillota</taxon>
        <taxon>Clostridia</taxon>
        <taxon>Eubacteriales</taxon>
        <taxon>Oscillospiraceae</taxon>
        <taxon>Flavonifractor</taxon>
    </lineage>
</organism>